<reference evidence="11 12" key="1">
    <citation type="submission" date="2020-04" db="EMBL/GenBank/DDBJ databases">
        <authorList>
            <person name="Alioto T."/>
            <person name="Alioto T."/>
            <person name="Gomez Garrido J."/>
        </authorList>
    </citation>
    <scope>NUCLEOTIDE SEQUENCE [LARGE SCALE GENOMIC DNA]</scope>
</reference>
<keyword evidence="7" id="KW-0906">Nuclear pore complex</keyword>
<keyword evidence="12" id="KW-1185">Reference proteome</keyword>
<evidence type="ECO:0000259" key="10">
    <source>
        <dbReference type="Pfam" id="PF05064"/>
    </source>
</evidence>
<dbReference type="AlphaFoldDB" id="A0A8S1BJW2"/>
<evidence type="ECO:0000256" key="9">
    <source>
        <dbReference type="SAM" id="MobiDB-lite"/>
    </source>
</evidence>
<dbReference type="GO" id="GO:0017056">
    <property type="term" value="F:structural constituent of nuclear pore"/>
    <property type="evidence" value="ECO:0007669"/>
    <property type="project" value="InterPro"/>
</dbReference>
<dbReference type="GO" id="GO:0005543">
    <property type="term" value="F:phospholipid binding"/>
    <property type="evidence" value="ECO:0007669"/>
    <property type="project" value="TreeGrafter"/>
</dbReference>
<comment type="subcellular location">
    <subcellularLocation>
        <location evidence="1">Nucleus</location>
        <location evidence="1">Nuclear pore complex</location>
    </subcellularLocation>
</comment>
<name>A0A8S1BJW2_9INSE</name>
<dbReference type="PANTHER" id="PTHR12084:SF0">
    <property type="entry name" value="NUCLEAR PORE GLYCOPROTEIN P62"/>
    <property type="match status" value="1"/>
</dbReference>
<keyword evidence="6" id="KW-0811">Translocation</keyword>
<protein>
    <recommendedName>
        <fullName evidence="10">Nucleoporin NSP1-like C-terminal domain-containing protein</fullName>
    </recommendedName>
</protein>
<evidence type="ECO:0000256" key="7">
    <source>
        <dbReference type="ARBA" id="ARBA00023132"/>
    </source>
</evidence>
<comment type="similarity">
    <text evidence="2">Belongs to the nucleoporin NSP1/NUP62 family.</text>
</comment>
<dbReference type="OrthoDB" id="344345at2759"/>
<feature type="compositionally biased region" description="Low complexity" evidence="9">
    <location>
        <begin position="219"/>
        <end position="235"/>
    </location>
</feature>
<feature type="region of interest" description="Disordered" evidence="9">
    <location>
        <begin position="215"/>
        <end position="235"/>
    </location>
</feature>
<accession>A0A8S1BJW2</accession>
<keyword evidence="5" id="KW-0653">Protein transport</keyword>
<evidence type="ECO:0000256" key="4">
    <source>
        <dbReference type="ARBA" id="ARBA00022816"/>
    </source>
</evidence>
<dbReference type="InterPro" id="IPR007758">
    <property type="entry name" value="Nucleoporin_NSP1_C"/>
</dbReference>
<evidence type="ECO:0000313" key="11">
    <source>
        <dbReference type="EMBL" id="CAB3359489.1"/>
    </source>
</evidence>
<proteinExistence type="inferred from homology"/>
<evidence type="ECO:0000256" key="5">
    <source>
        <dbReference type="ARBA" id="ARBA00022927"/>
    </source>
</evidence>
<dbReference type="PANTHER" id="PTHR12084">
    <property type="entry name" value="NUCLEAR PORE GLYCOPROTEIN P62-RELATED"/>
    <property type="match status" value="1"/>
</dbReference>
<dbReference type="GO" id="GO:0006405">
    <property type="term" value="P:RNA export from nucleus"/>
    <property type="evidence" value="ECO:0007669"/>
    <property type="project" value="TreeGrafter"/>
</dbReference>
<dbReference type="Gene3D" id="1.20.5.170">
    <property type="match status" value="1"/>
</dbReference>
<dbReference type="Pfam" id="PF05064">
    <property type="entry name" value="Nsp1_C"/>
    <property type="match status" value="1"/>
</dbReference>
<evidence type="ECO:0000256" key="6">
    <source>
        <dbReference type="ARBA" id="ARBA00023010"/>
    </source>
</evidence>
<dbReference type="GO" id="GO:0051028">
    <property type="term" value="P:mRNA transport"/>
    <property type="evidence" value="ECO:0007669"/>
    <property type="project" value="UniProtKB-KW"/>
</dbReference>
<dbReference type="EMBL" id="CADEPI010000001">
    <property type="protein sequence ID" value="CAB3359489.1"/>
    <property type="molecule type" value="Genomic_DNA"/>
</dbReference>
<gene>
    <name evidence="11" type="ORF">CLODIP_2_CD05375</name>
</gene>
<evidence type="ECO:0000256" key="8">
    <source>
        <dbReference type="ARBA" id="ARBA00023242"/>
    </source>
</evidence>
<evidence type="ECO:0000313" key="12">
    <source>
        <dbReference type="Proteomes" id="UP000494165"/>
    </source>
</evidence>
<feature type="domain" description="Nucleoporin NSP1-like C-terminal" evidence="10">
    <location>
        <begin position="234"/>
        <end position="334"/>
    </location>
</feature>
<evidence type="ECO:0000256" key="3">
    <source>
        <dbReference type="ARBA" id="ARBA00022448"/>
    </source>
</evidence>
<keyword evidence="4" id="KW-0509">mRNA transport</keyword>
<keyword evidence="3" id="KW-0813">Transport</keyword>
<dbReference type="GO" id="GO:0044613">
    <property type="term" value="C:nuclear pore central transport channel"/>
    <property type="evidence" value="ECO:0007669"/>
    <property type="project" value="TreeGrafter"/>
</dbReference>
<comment type="caution">
    <text evidence="11">The sequence shown here is derived from an EMBL/GenBank/DDBJ whole genome shotgun (WGS) entry which is preliminary data.</text>
</comment>
<keyword evidence="8" id="KW-0539">Nucleus</keyword>
<evidence type="ECO:0000256" key="1">
    <source>
        <dbReference type="ARBA" id="ARBA00004567"/>
    </source>
</evidence>
<organism evidence="11 12">
    <name type="scientific">Cloeon dipterum</name>
    <dbReference type="NCBI Taxonomy" id="197152"/>
    <lineage>
        <taxon>Eukaryota</taxon>
        <taxon>Metazoa</taxon>
        <taxon>Ecdysozoa</taxon>
        <taxon>Arthropoda</taxon>
        <taxon>Hexapoda</taxon>
        <taxon>Insecta</taxon>
        <taxon>Pterygota</taxon>
        <taxon>Palaeoptera</taxon>
        <taxon>Ephemeroptera</taxon>
        <taxon>Pisciforma</taxon>
        <taxon>Baetidae</taxon>
        <taxon>Cloeon</taxon>
    </lineage>
</organism>
<dbReference type="Proteomes" id="UP000494165">
    <property type="component" value="Unassembled WGS sequence"/>
</dbReference>
<dbReference type="InterPro" id="IPR026010">
    <property type="entry name" value="NSP1/NUP62"/>
</dbReference>
<sequence>MSFSFGNTGSAGGFSFGQPAASAAPAATTAAPASGLAFGQPTATATGTTTFGMGSFGAAAASSAPASAAGGFSLPAATPATATAAPTSVAGGGFSIDAGKSSLFGGGGGLSFTASTLAAPAAATSSAPSLPFGGAATATAAMATAAPTFGGFSNLTAAAPAASTAPSLAPQPAAAPAPLLSLGNLSKQTTAAASATTTATPLLTSALFGAKTASTQEQTLTTATPSSTSLTTAPTTVASSNPKLSYSTLESEINKWAYQLEEQENIFIHQATQVNAWDRLLLESGDKITELNSTIETLKVEQQKLDLELDYICSLERELEDSIAPIESAISTMQLADPERQQTYEMAENLDAQTKQMANDLKKIINHLNVINKEQDENNPVVQVGRILNAHMNSLLWIHQTATASQSQMDEASKVIDLLKKELLDHSALLKQ</sequence>
<dbReference type="GO" id="GO:0006606">
    <property type="term" value="P:protein import into nucleus"/>
    <property type="evidence" value="ECO:0007669"/>
    <property type="project" value="TreeGrafter"/>
</dbReference>
<evidence type="ECO:0000256" key="2">
    <source>
        <dbReference type="ARBA" id="ARBA00005911"/>
    </source>
</evidence>